<dbReference type="EMBL" id="QWIP01000060">
    <property type="protein sequence ID" value="RMY75219.1"/>
    <property type="molecule type" value="Genomic_DNA"/>
</dbReference>
<protein>
    <recommendedName>
        <fullName evidence="2">SET domain-containing protein</fullName>
    </recommendedName>
</protein>
<reference evidence="3 4" key="1">
    <citation type="journal article" date="2018" name="BMC Genomics">
        <title>Genomic evidence for intraspecific hybridization in a clonal and extremely halotolerant yeast.</title>
        <authorList>
            <person name="Gostincar C."/>
            <person name="Stajich J.E."/>
            <person name="Zupancic J."/>
            <person name="Zalar P."/>
            <person name="Gunde-Cimerman N."/>
        </authorList>
    </citation>
    <scope>NUCLEOTIDE SEQUENCE [LARGE SCALE GENOMIC DNA]</scope>
    <source>
        <strain evidence="3 4">EXF-2682</strain>
    </source>
</reference>
<evidence type="ECO:0000313" key="3">
    <source>
        <dbReference type="EMBL" id="RMY75219.1"/>
    </source>
</evidence>
<dbReference type="VEuPathDB" id="FungiDB:BTJ68_05285"/>
<name>A0A3M7EF46_HORWE</name>
<comment type="caution">
    <text evidence="3">The sequence shown here is derived from an EMBL/GenBank/DDBJ whole genome shotgun (WGS) entry which is preliminary data.</text>
</comment>
<sequence>MYGPDQSHPHSRPARAHWGLSPTACASARPPDGCILKPGPRLDLHPAPGMSSPAYTQSYESVARDLANRIGAQLPDIILQLLQSGVNLTSDSLQLECSLSSLQDGVGRPATRLTVASVDLDSSVASQSPHSQHAGLPDSCLLSRGASAQSGDAVVPVRRSGPLQLTQDSRTASPSYDVDARPKKRRRVNGDSMGRHAPPPVESPPDSVSSPMVSNGKTVSHKKKRPPDNPSMQPSTVDKFIGGVWDSIYSGIKLDPVDVVEQWQAIESNGQPRLLMETDYELANISEEKRGVIEGMFGRMNVLTRRISQTSRACRSLEVIVQAYWVHCFDGHVEQLAASMPRDKAKKTAISQACIDFNWSEKELRNKMGIWRGYHDIRQHGGWAALVFAGMGLYRFCKYRVSFNEETFGTLRALRHRWELAADTLHPRWRQLLGIIGGPTERKYTGHSHDWVVGSTFDEAIPLAPTYYQWDPEFSYTHLEESIVDEDVWGDFDPRDVDFHSGTEEKFKCATCGEQQSHDPKLNTCACFPNLYGGTKARMMPVQVFRTPNGKNNGLIACAPFEEGAAIGEFIGQITAGLSGTDVMIGQTERATYQISQRRQGNHLRFVNHSCQPNSQYERFCWLGKQRIVLVSKGVEAGQEITVDYSDTYWRNLDKVCLCGQPGCRYKDRDRRLLAASAST</sequence>
<dbReference type="OrthoDB" id="10261904at2759"/>
<dbReference type="Pfam" id="PF00856">
    <property type="entry name" value="SET"/>
    <property type="match status" value="1"/>
</dbReference>
<dbReference type="InterPro" id="IPR053105">
    <property type="entry name" value="Class_V-like_SAM-MTase"/>
</dbReference>
<evidence type="ECO:0000256" key="1">
    <source>
        <dbReference type="SAM" id="MobiDB-lite"/>
    </source>
</evidence>
<accession>A0A3M7EF46</accession>
<dbReference type="InterPro" id="IPR046341">
    <property type="entry name" value="SET_dom_sf"/>
</dbReference>
<feature type="compositionally biased region" description="Polar residues" evidence="1">
    <location>
        <begin position="163"/>
        <end position="174"/>
    </location>
</feature>
<gene>
    <name evidence="3" type="ORF">D0863_02733</name>
</gene>
<feature type="region of interest" description="Disordered" evidence="1">
    <location>
        <begin position="124"/>
        <end position="143"/>
    </location>
</feature>
<organism evidence="3 4">
    <name type="scientific">Hortaea werneckii</name>
    <name type="common">Black yeast</name>
    <name type="synonym">Cladosporium werneckii</name>
    <dbReference type="NCBI Taxonomy" id="91943"/>
    <lineage>
        <taxon>Eukaryota</taxon>
        <taxon>Fungi</taxon>
        <taxon>Dikarya</taxon>
        <taxon>Ascomycota</taxon>
        <taxon>Pezizomycotina</taxon>
        <taxon>Dothideomycetes</taxon>
        <taxon>Dothideomycetidae</taxon>
        <taxon>Mycosphaerellales</taxon>
        <taxon>Teratosphaeriaceae</taxon>
        <taxon>Hortaea</taxon>
    </lineage>
</organism>
<dbReference type="SUPFAM" id="SSF82199">
    <property type="entry name" value="SET domain"/>
    <property type="match status" value="1"/>
</dbReference>
<proteinExistence type="predicted"/>
<dbReference type="PANTHER" id="PTHR47250">
    <property type="entry name" value="HISTONE-LYSINE N-METHYLTRANSFERASE SET-6"/>
    <property type="match status" value="1"/>
</dbReference>
<dbReference type="InterPro" id="IPR001214">
    <property type="entry name" value="SET_dom"/>
</dbReference>
<evidence type="ECO:0000313" key="4">
    <source>
        <dbReference type="Proteomes" id="UP000269276"/>
    </source>
</evidence>
<dbReference type="PANTHER" id="PTHR47250:SF3">
    <property type="entry name" value="HISTONE-LYSINE N-METHYLTRANSFERASE SET-6"/>
    <property type="match status" value="1"/>
</dbReference>
<feature type="compositionally biased region" description="Low complexity" evidence="1">
    <location>
        <begin position="204"/>
        <end position="214"/>
    </location>
</feature>
<dbReference type="SMART" id="SM00317">
    <property type="entry name" value="SET"/>
    <property type="match status" value="1"/>
</dbReference>
<dbReference type="PROSITE" id="PS50280">
    <property type="entry name" value="SET"/>
    <property type="match status" value="1"/>
</dbReference>
<evidence type="ECO:0000259" key="2">
    <source>
        <dbReference type="PROSITE" id="PS50280"/>
    </source>
</evidence>
<dbReference type="Proteomes" id="UP000269276">
    <property type="component" value="Unassembled WGS sequence"/>
</dbReference>
<dbReference type="AlphaFoldDB" id="A0A3M7EF46"/>
<feature type="region of interest" description="Disordered" evidence="1">
    <location>
        <begin position="151"/>
        <end position="236"/>
    </location>
</feature>
<dbReference type="Gene3D" id="2.170.270.10">
    <property type="entry name" value="SET domain"/>
    <property type="match status" value="1"/>
</dbReference>
<feature type="domain" description="SET" evidence="2">
    <location>
        <begin position="540"/>
        <end position="646"/>
    </location>
</feature>